<dbReference type="EMBL" id="KF900617">
    <property type="protein sequence ID" value="AIF01292.1"/>
    <property type="molecule type" value="Genomic_DNA"/>
</dbReference>
<accession>A0A075GH61</accession>
<reference evidence="1" key="1">
    <citation type="journal article" date="2014" name="Genome Biol. Evol.">
        <title>Pangenome evidence for extensive interdomain horizontal transfer affecting lineage core and shell genes in uncultured planktonic thaumarchaeota and euryarchaeota.</title>
        <authorList>
            <person name="Deschamps P."/>
            <person name="Zivanovic Y."/>
            <person name="Moreira D."/>
            <person name="Rodriguez-Valera F."/>
            <person name="Lopez-Garcia P."/>
        </authorList>
    </citation>
    <scope>NUCLEOTIDE SEQUENCE</scope>
</reference>
<proteinExistence type="predicted"/>
<protein>
    <submittedName>
        <fullName evidence="1">Uncharacterized protein</fullName>
    </submittedName>
</protein>
<dbReference type="AlphaFoldDB" id="A0A075GH61"/>
<sequence>MYVSRAPTSFLIMSNPTFSEFYKSLLQLVKTFEEKNTMLKVEEDAALNIIRIFGENADSVSRAKSGLEDVVELAYATAEHHPYWALLYNSSLISKAVLEKWSDDLSEEDLGEIQWMVSELQNSCDKLMNKITEQGTRDK</sequence>
<name>A0A075GH61_9ARCH</name>
<organism evidence="1">
    <name type="scientific">uncultured marine thaumarchaeote KM3_145_B06</name>
    <dbReference type="NCBI Taxonomy" id="1456011"/>
    <lineage>
        <taxon>Archaea</taxon>
        <taxon>Nitrososphaerota</taxon>
        <taxon>environmental samples</taxon>
    </lineage>
</organism>
<evidence type="ECO:0000313" key="1">
    <source>
        <dbReference type="EMBL" id="AIF01292.1"/>
    </source>
</evidence>